<feature type="transmembrane region" description="Helical" evidence="5">
    <location>
        <begin position="55"/>
        <end position="73"/>
    </location>
</feature>
<name>A0A2N6UDK5_9LACT</name>
<evidence type="ECO:0008006" key="8">
    <source>
        <dbReference type="Google" id="ProtNLM"/>
    </source>
</evidence>
<proteinExistence type="predicted"/>
<keyword evidence="2 5" id="KW-0812">Transmembrane</keyword>
<dbReference type="Pfam" id="PF02361">
    <property type="entry name" value="CbiQ"/>
    <property type="match status" value="1"/>
</dbReference>
<feature type="transmembrane region" description="Helical" evidence="5">
    <location>
        <begin position="27"/>
        <end position="43"/>
    </location>
</feature>
<sequence length="240" mass="27245">MIDRINPFIKLVTVLVTSLLLMFSPDWRLNTFIIVIVLLLLFTSKRVKLRKALKIILPALILSCAFFITGWQFSHTGGTDISLSAQSTRFVMKDATFLNGLQLGTRIFSFAVLGLLTALTIYPNELIASMVQQGKLSNSLSYGVLASVYLIPSMRKNYSQAKLAYQVRQIKLGKFDYRPMIGLLIRSIRWADALAMAMHAKGFSEERTHYIQTKVKWYDVVFLITLPLMTLIGLVYLRLL</sequence>
<evidence type="ECO:0000256" key="3">
    <source>
        <dbReference type="ARBA" id="ARBA00022989"/>
    </source>
</evidence>
<dbReference type="CDD" id="cd16914">
    <property type="entry name" value="EcfT"/>
    <property type="match status" value="1"/>
</dbReference>
<evidence type="ECO:0000256" key="1">
    <source>
        <dbReference type="ARBA" id="ARBA00004141"/>
    </source>
</evidence>
<feature type="transmembrane region" description="Helical" evidence="5">
    <location>
        <begin position="103"/>
        <end position="122"/>
    </location>
</feature>
<feature type="transmembrane region" description="Helical" evidence="5">
    <location>
        <begin position="217"/>
        <end position="237"/>
    </location>
</feature>
<keyword evidence="4 5" id="KW-0472">Membrane</keyword>
<protein>
    <recommendedName>
        <fullName evidence="8">Energy-coupling factor transporter transmembrane protein EcfT</fullName>
    </recommendedName>
</protein>
<evidence type="ECO:0000256" key="5">
    <source>
        <dbReference type="SAM" id="Phobius"/>
    </source>
</evidence>
<dbReference type="Proteomes" id="UP000235701">
    <property type="component" value="Unassembled WGS sequence"/>
</dbReference>
<accession>A0A2N6UDK5</accession>
<reference evidence="6 7" key="1">
    <citation type="submission" date="2017-09" db="EMBL/GenBank/DDBJ databases">
        <title>Bacterial strain isolated from the female urinary microbiota.</title>
        <authorList>
            <person name="Thomas-White K."/>
            <person name="Kumar N."/>
            <person name="Forster S."/>
            <person name="Putonti C."/>
            <person name="Lawley T."/>
            <person name="Wolfe A.J."/>
        </authorList>
    </citation>
    <scope>NUCLEOTIDE SEQUENCE [LARGE SCALE GENOMIC DNA]</scope>
    <source>
        <strain evidence="6 7">UMB0240</strain>
    </source>
</reference>
<dbReference type="AlphaFoldDB" id="A0A2N6UDK5"/>
<dbReference type="InterPro" id="IPR003339">
    <property type="entry name" value="ABC/ECF_trnsptr_transmembrane"/>
</dbReference>
<dbReference type="OrthoDB" id="92887at2"/>
<gene>
    <name evidence="6" type="ORF">CJ191_05440</name>
</gene>
<dbReference type="GO" id="GO:0005886">
    <property type="term" value="C:plasma membrane"/>
    <property type="evidence" value="ECO:0007669"/>
    <property type="project" value="UniProtKB-ARBA"/>
</dbReference>
<evidence type="ECO:0000313" key="6">
    <source>
        <dbReference type="EMBL" id="PMC79634.1"/>
    </source>
</evidence>
<comment type="subcellular location">
    <subcellularLocation>
        <location evidence="1">Membrane</location>
        <topology evidence="1">Multi-pass membrane protein</topology>
    </subcellularLocation>
</comment>
<comment type="caution">
    <text evidence="6">The sequence shown here is derived from an EMBL/GenBank/DDBJ whole genome shotgun (WGS) entry which is preliminary data.</text>
</comment>
<dbReference type="RefSeq" id="WP_102199216.1">
    <property type="nucleotide sequence ID" value="NZ_PNHQ01000011.1"/>
</dbReference>
<organism evidence="6 7">
    <name type="scientific">Aerococcus viridans</name>
    <dbReference type="NCBI Taxonomy" id="1377"/>
    <lineage>
        <taxon>Bacteria</taxon>
        <taxon>Bacillati</taxon>
        <taxon>Bacillota</taxon>
        <taxon>Bacilli</taxon>
        <taxon>Lactobacillales</taxon>
        <taxon>Aerococcaceae</taxon>
        <taxon>Aerococcus</taxon>
    </lineage>
</organism>
<evidence type="ECO:0000256" key="4">
    <source>
        <dbReference type="ARBA" id="ARBA00023136"/>
    </source>
</evidence>
<evidence type="ECO:0000313" key="7">
    <source>
        <dbReference type="Proteomes" id="UP000235701"/>
    </source>
</evidence>
<keyword evidence="3 5" id="KW-1133">Transmembrane helix</keyword>
<keyword evidence="7" id="KW-1185">Reference proteome</keyword>
<dbReference type="EMBL" id="PNHQ01000011">
    <property type="protein sequence ID" value="PMC79634.1"/>
    <property type="molecule type" value="Genomic_DNA"/>
</dbReference>
<evidence type="ECO:0000256" key="2">
    <source>
        <dbReference type="ARBA" id="ARBA00022692"/>
    </source>
</evidence>